<dbReference type="EMBL" id="JAEVHI010000003">
    <property type="protein sequence ID" value="KAG5296258.1"/>
    <property type="molecule type" value="Genomic_DNA"/>
</dbReference>
<accession>A0A8H7YU16</accession>
<dbReference type="AlphaFoldDB" id="A0A8H7YU16"/>
<reference evidence="1 2" key="1">
    <citation type="submission" date="2021-01" db="EMBL/GenBank/DDBJ databases">
        <title>Chromosome-level genome assembly of a human fungal pathogen reveals clustering of transcriptionally co-regulated genes.</title>
        <authorList>
            <person name="Voorhies M."/>
            <person name="Cohen S."/>
            <person name="Shea T.P."/>
            <person name="Petrus S."/>
            <person name="Munoz J.F."/>
            <person name="Poplawski S."/>
            <person name="Goldman W.E."/>
            <person name="Michael T."/>
            <person name="Cuomo C.A."/>
            <person name="Sil A."/>
            <person name="Beyhan S."/>
        </authorList>
    </citation>
    <scope>NUCLEOTIDE SEQUENCE [LARGE SCALE GENOMIC DNA]</scope>
    <source>
        <strain evidence="1 2">G184AR</strain>
    </source>
</reference>
<comment type="caution">
    <text evidence="1">The sequence shown here is derived from an EMBL/GenBank/DDBJ whole genome shotgun (WGS) entry which is preliminary data.</text>
</comment>
<evidence type="ECO:0000313" key="1">
    <source>
        <dbReference type="EMBL" id="KAG5296258.1"/>
    </source>
</evidence>
<dbReference type="Proteomes" id="UP000670092">
    <property type="component" value="Unassembled WGS sequence"/>
</dbReference>
<evidence type="ECO:0000313" key="2">
    <source>
        <dbReference type="Proteomes" id="UP000670092"/>
    </source>
</evidence>
<proteinExistence type="predicted"/>
<organism evidence="1 2">
    <name type="scientific">Ajellomyces capsulatus</name>
    <name type="common">Darling's disease fungus</name>
    <name type="synonym">Histoplasma capsulatum</name>
    <dbReference type="NCBI Taxonomy" id="5037"/>
    <lineage>
        <taxon>Eukaryota</taxon>
        <taxon>Fungi</taxon>
        <taxon>Dikarya</taxon>
        <taxon>Ascomycota</taxon>
        <taxon>Pezizomycotina</taxon>
        <taxon>Eurotiomycetes</taxon>
        <taxon>Eurotiomycetidae</taxon>
        <taxon>Onygenales</taxon>
        <taxon>Ajellomycetaceae</taxon>
        <taxon>Histoplasma</taxon>
    </lineage>
</organism>
<name>A0A8H7YU16_AJECA</name>
<protein>
    <submittedName>
        <fullName evidence="1">Uncharacterized protein</fullName>
    </submittedName>
</protein>
<dbReference type="VEuPathDB" id="FungiDB:I7I52_06855"/>
<gene>
    <name evidence="1" type="ORF">I7I52_06855</name>
</gene>
<sequence>MKSQKPHSPLHIRSDIAWKFLSRFYLFSVIGMPAPRSRSKLEAWLLLNFRFTCLKCAIGLGIPHPPSSEAGCRSLSEIATPVQCGPRYQPYHGFGSTSANDTGI</sequence>